<dbReference type="EMBL" id="ANNX02000047">
    <property type="protein sequence ID" value="KYC37450.1"/>
    <property type="molecule type" value="Genomic_DNA"/>
</dbReference>
<protein>
    <submittedName>
        <fullName evidence="6">Serine/threonine protein kinase</fullName>
    </submittedName>
</protein>
<dbReference type="InterPro" id="IPR000719">
    <property type="entry name" value="Prot_kinase_dom"/>
</dbReference>
<dbReference type="OrthoDB" id="494465at2"/>
<dbReference type="InterPro" id="IPR011009">
    <property type="entry name" value="Kinase-like_dom_sf"/>
</dbReference>
<keyword evidence="4" id="KW-0547">Nucleotide-binding</keyword>
<evidence type="ECO:0000313" key="7">
    <source>
        <dbReference type="Proteomes" id="UP000076925"/>
    </source>
</evidence>
<dbReference type="NCBIfam" id="NF045510">
    <property type="entry name" value="4Cys_prefix_kin"/>
    <property type="match status" value="1"/>
</dbReference>
<dbReference type="AlphaFoldDB" id="A0A139WYF0"/>
<feature type="binding site" evidence="4">
    <location>
        <position position="66"/>
    </location>
    <ligand>
        <name>ATP</name>
        <dbReference type="ChEBI" id="CHEBI:30616"/>
    </ligand>
</feature>
<dbReference type="InterPro" id="IPR036322">
    <property type="entry name" value="WD40_repeat_dom_sf"/>
</dbReference>
<organism evidence="6 7">
    <name type="scientific">Scytonema hofmannii PCC 7110</name>
    <dbReference type="NCBI Taxonomy" id="128403"/>
    <lineage>
        <taxon>Bacteria</taxon>
        <taxon>Bacillati</taxon>
        <taxon>Cyanobacteriota</taxon>
        <taxon>Cyanophyceae</taxon>
        <taxon>Nostocales</taxon>
        <taxon>Scytonemataceae</taxon>
        <taxon>Scytonema</taxon>
    </lineage>
</organism>
<dbReference type="Pfam" id="PF00400">
    <property type="entry name" value="WD40"/>
    <property type="match status" value="7"/>
</dbReference>
<evidence type="ECO:0000313" key="6">
    <source>
        <dbReference type="EMBL" id="KYC37450.1"/>
    </source>
</evidence>
<keyword evidence="7" id="KW-1185">Reference proteome</keyword>
<keyword evidence="6" id="KW-0723">Serine/threonine-protein kinase</keyword>
<dbReference type="Proteomes" id="UP000076925">
    <property type="component" value="Unassembled WGS sequence"/>
</dbReference>
<dbReference type="PRINTS" id="PR00320">
    <property type="entry name" value="GPROTEINBRPT"/>
</dbReference>
<dbReference type="CDD" id="cd00200">
    <property type="entry name" value="WD40"/>
    <property type="match status" value="1"/>
</dbReference>
<accession>A0A139WYF0</accession>
<feature type="repeat" description="WD" evidence="3">
    <location>
        <begin position="393"/>
        <end position="416"/>
    </location>
</feature>
<dbReference type="InterPro" id="IPR015943">
    <property type="entry name" value="WD40/YVTN_repeat-like_dom_sf"/>
</dbReference>
<proteinExistence type="predicted"/>
<comment type="caution">
    <text evidence="6">The sequence shown here is derived from an EMBL/GenBank/DDBJ whole genome shotgun (WGS) entry which is preliminary data.</text>
</comment>
<evidence type="ECO:0000256" key="2">
    <source>
        <dbReference type="ARBA" id="ARBA00022737"/>
    </source>
</evidence>
<dbReference type="Gene3D" id="1.10.510.10">
    <property type="entry name" value="Transferase(Phosphotransferase) domain 1"/>
    <property type="match status" value="1"/>
</dbReference>
<dbReference type="GO" id="GO:0004674">
    <property type="term" value="F:protein serine/threonine kinase activity"/>
    <property type="evidence" value="ECO:0007669"/>
    <property type="project" value="UniProtKB-KW"/>
</dbReference>
<evidence type="ECO:0000256" key="4">
    <source>
        <dbReference type="PROSITE-ProRule" id="PRU10141"/>
    </source>
</evidence>
<dbReference type="PROSITE" id="PS50011">
    <property type="entry name" value="PROTEIN_KINASE_DOM"/>
    <property type="match status" value="1"/>
</dbReference>
<dbReference type="PROSITE" id="PS00107">
    <property type="entry name" value="PROTEIN_KINASE_ATP"/>
    <property type="match status" value="1"/>
</dbReference>
<evidence type="ECO:0000256" key="3">
    <source>
        <dbReference type="PROSITE-ProRule" id="PRU00221"/>
    </source>
</evidence>
<dbReference type="PROSITE" id="PS50294">
    <property type="entry name" value="WD_REPEATS_REGION"/>
    <property type="match status" value="6"/>
</dbReference>
<dbReference type="Pfam" id="PF00069">
    <property type="entry name" value="Pkinase"/>
    <property type="match status" value="1"/>
</dbReference>
<name>A0A139WYF0_9CYAN</name>
<dbReference type="PROSITE" id="PS50082">
    <property type="entry name" value="WD_REPEATS_2"/>
    <property type="match status" value="7"/>
</dbReference>
<feature type="domain" description="Protein kinase" evidence="5">
    <location>
        <begin position="36"/>
        <end position="308"/>
    </location>
</feature>
<feature type="repeat" description="WD" evidence="3">
    <location>
        <begin position="417"/>
        <end position="458"/>
    </location>
</feature>
<feature type="repeat" description="WD" evidence="3">
    <location>
        <begin position="459"/>
        <end position="500"/>
    </location>
</feature>
<feature type="repeat" description="WD" evidence="3">
    <location>
        <begin position="543"/>
        <end position="584"/>
    </location>
</feature>
<feature type="repeat" description="WD" evidence="3">
    <location>
        <begin position="628"/>
        <end position="662"/>
    </location>
</feature>
<evidence type="ECO:0000256" key="1">
    <source>
        <dbReference type="ARBA" id="ARBA00022574"/>
    </source>
</evidence>
<dbReference type="SMART" id="SM00220">
    <property type="entry name" value="S_TKc"/>
    <property type="match status" value="1"/>
</dbReference>
<dbReference type="InterPro" id="IPR019775">
    <property type="entry name" value="WD40_repeat_CS"/>
</dbReference>
<dbReference type="Gene3D" id="3.30.200.20">
    <property type="entry name" value="Phosphorylase Kinase, domain 1"/>
    <property type="match status" value="1"/>
</dbReference>
<reference evidence="6 7" key="1">
    <citation type="journal article" date="2013" name="Genome Biol. Evol.">
        <title>Genomes of Stigonematalean cyanobacteria (subsection V) and the evolution of oxygenic photosynthesis from prokaryotes to plastids.</title>
        <authorList>
            <person name="Dagan T."/>
            <person name="Roettger M."/>
            <person name="Stucken K."/>
            <person name="Landan G."/>
            <person name="Koch R."/>
            <person name="Major P."/>
            <person name="Gould S.B."/>
            <person name="Goremykin V.V."/>
            <person name="Rippka R."/>
            <person name="Tandeau de Marsac N."/>
            <person name="Gugger M."/>
            <person name="Lockhart P.J."/>
            <person name="Allen J.F."/>
            <person name="Brune I."/>
            <person name="Maus I."/>
            <person name="Puhler A."/>
            <person name="Martin W.F."/>
        </authorList>
    </citation>
    <scope>NUCLEOTIDE SEQUENCE [LARGE SCALE GENOMIC DNA]</scope>
    <source>
        <strain evidence="6 7">PCC 7110</strain>
    </source>
</reference>
<gene>
    <name evidence="6" type="ORF">WA1_41270</name>
</gene>
<keyword evidence="4" id="KW-0067">ATP-binding</keyword>
<keyword evidence="6" id="KW-0418">Kinase</keyword>
<feature type="repeat" description="WD" evidence="3">
    <location>
        <begin position="586"/>
        <end position="627"/>
    </location>
</feature>
<dbReference type="PANTHER" id="PTHR22847">
    <property type="entry name" value="WD40 REPEAT PROTEIN"/>
    <property type="match status" value="1"/>
</dbReference>
<dbReference type="InterPro" id="IPR020472">
    <property type="entry name" value="WD40_PAC1"/>
</dbReference>
<keyword evidence="6" id="KW-0808">Transferase</keyword>
<dbReference type="PANTHER" id="PTHR22847:SF637">
    <property type="entry name" value="WD REPEAT DOMAIN 5B"/>
    <property type="match status" value="1"/>
</dbReference>
<dbReference type="GO" id="GO:0005524">
    <property type="term" value="F:ATP binding"/>
    <property type="evidence" value="ECO:0007669"/>
    <property type="project" value="UniProtKB-UniRule"/>
</dbReference>
<dbReference type="SMART" id="SM00320">
    <property type="entry name" value="WD40"/>
    <property type="match status" value="7"/>
</dbReference>
<dbReference type="Gene3D" id="2.130.10.10">
    <property type="entry name" value="YVTN repeat-like/Quinoprotein amine dehydrogenase"/>
    <property type="match status" value="3"/>
</dbReference>
<sequence>MIYCLNTSCEKPLNPNGAEFCQNCGTKLISLLRNRYRIIQPLGGGGFGRTFLAEDEDKLKEHCVVKQLAPQAQGTSALQKATELFQEEARRLQQLGEHPQIPTLYAYFRQENYLYLVQQFIEGQTLRQELNQHGLFHEEKIWEMLGELLRILKFIHEHQVIHRDIKPENIIRRLSQRGKEDLVLIDFGVAKQLTATSLEQTGTTIGSYGYAPMEQMKYGSAYPASDLFSLGVTSFYLLTGVHPSQLYVEDGYSWVAQWQKHLKFSISTQLERVLDKLLKKNLEQRYKSADEVLRDLSQKTKKTPKDFVVTLISQKNLHKSSIFPSTVIQPKILIQKQVLIRGIALAIMGLGGIIYWQMKGYTPTLNGHLGEVNSLAVKLNLANSSLKEDLIGLVVSGSDDKTIKIWNLKNKKEIRTLKGHKEFVYAVALSGDGQTLASGGKDNIIKIWNLNTGQEIRTLMGHSSYVNSVAMSADSQILVSGSYDKTIKVWNLKKGQEIHTLKGHEGEVLSVAISSDGLILASGGTDRTVKIWNVKTGQLLRTLTGHLGDVNAVAISPNQKIIASVSDDRTIRIWNLNTGRELRPPLTGHSADANAVAFSPDSEKIATGSDDTTVRIWNLSTGQEIKTFKGHAQEVFAVVFSRDGKNIISGSKDKTIKIWQMP</sequence>
<feature type="repeat" description="WD" evidence="3">
    <location>
        <begin position="501"/>
        <end position="542"/>
    </location>
</feature>
<dbReference type="SUPFAM" id="SSF50978">
    <property type="entry name" value="WD40 repeat-like"/>
    <property type="match status" value="1"/>
</dbReference>
<dbReference type="SUPFAM" id="SSF56112">
    <property type="entry name" value="Protein kinase-like (PK-like)"/>
    <property type="match status" value="1"/>
</dbReference>
<evidence type="ECO:0000259" key="5">
    <source>
        <dbReference type="PROSITE" id="PS50011"/>
    </source>
</evidence>
<dbReference type="PROSITE" id="PS00678">
    <property type="entry name" value="WD_REPEATS_1"/>
    <property type="match status" value="6"/>
</dbReference>
<dbReference type="InterPro" id="IPR001680">
    <property type="entry name" value="WD40_rpt"/>
</dbReference>
<dbReference type="InterPro" id="IPR017441">
    <property type="entry name" value="Protein_kinase_ATP_BS"/>
</dbReference>
<keyword evidence="2" id="KW-0677">Repeat</keyword>
<dbReference type="CDD" id="cd14014">
    <property type="entry name" value="STKc_PknB_like"/>
    <property type="match status" value="1"/>
</dbReference>
<dbReference type="STRING" id="128403.WA1_41270"/>
<keyword evidence="1 3" id="KW-0853">WD repeat</keyword>